<dbReference type="AlphaFoldDB" id="A0A5R9F2S5"/>
<evidence type="ECO:0000313" key="2">
    <source>
        <dbReference type="Proteomes" id="UP000308230"/>
    </source>
</evidence>
<dbReference type="Proteomes" id="UP000308230">
    <property type="component" value="Unassembled WGS sequence"/>
</dbReference>
<evidence type="ECO:0008006" key="3">
    <source>
        <dbReference type="Google" id="ProtNLM"/>
    </source>
</evidence>
<organism evidence="1 2">
    <name type="scientific">Exobacillus caeni</name>
    <dbReference type="NCBI Taxonomy" id="2574798"/>
    <lineage>
        <taxon>Bacteria</taxon>
        <taxon>Bacillati</taxon>
        <taxon>Bacillota</taxon>
        <taxon>Bacilli</taxon>
        <taxon>Bacillales</taxon>
        <taxon>Guptibacillaceae</taxon>
        <taxon>Exobacillus</taxon>
    </lineage>
</organism>
<dbReference type="RefSeq" id="WP_138127298.1">
    <property type="nucleotide sequence ID" value="NZ_SWLG01000009.1"/>
</dbReference>
<reference evidence="1 2" key="1">
    <citation type="submission" date="2019-04" db="EMBL/GenBank/DDBJ databases">
        <title>Bacillus caeni sp. nov., a bacterium isolated from mangrove sediment.</title>
        <authorList>
            <person name="Huang H."/>
            <person name="Mo K."/>
            <person name="Hu Y."/>
        </authorList>
    </citation>
    <scope>NUCLEOTIDE SEQUENCE [LARGE SCALE GENOMIC DNA]</scope>
    <source>
        <strain evidence="1 2">HB172195</strain>
    </source>
</reference>
<name>A0A5R9F2S5_9BACL</name>
<sequence>MRTTYLEKLVDFTVQLKENLDSIKTSMDQNEPEQLESFDELVLQREVIISKLDEEIQGKETNWSEEEKKLIQELQQMEAVIEPRLRELYNSFSNQLTKVQLGKAASKKYQPAYANTYSDGSFIDQRR</sequence>
<dbReference type="OrthoDB" id="2967080at2"/>
<dbReference type="EMBL" id="SWLG01000009">
    <property type="protein sequence ID" value="TLS36616.1"/>
    <property type="molecule type" value="Genomic_DNA"/>
</dbReference>
<comment type="caution">
    <text evidence="1">The sequence shown here is derived from an EMBL/GenBank/DDBJ whole genome shotgun (WGS) entry which is preliminary data.</text>
</comment>
<keyword evidence="2" id="KW-1185">Reference proteome</keyword>
<gene>
    <name evidence="1" type="ORF">FCL54_13925</name>
</gene>
<evidence type="ECO:0000313" key="1">
    <source>
        <dbReference type="EMBL" id="TLS36616.1"/>
    </source>
</evidence>
<accession>A0A5R9F2S5</accession>
<proteinExistence type="predicted"/>
<protein>
    <recommendedName>
        <fullName evidence="3">Flagellar protein FliT</fullName>
    </recommendedName>
</protein>